<evidence type="ECO:0000313" key="3">
    <source>
        <dbReference type="Proteomes" id="UP000095192"/>
    </source>
</evidence>
<dbReference type="InParanoid" id="A0A1D3D2U6"/>
<dbReference type="VEuPathDB" id="ToxoDB:cyc_04703"/>
<gene>
    <name evidence="2" type="ORF">cyc_04703</name>
</gene>
<dbReference type="Proteomes" id="UP000095192">
    <property type="component" value="Unassembled WGS sequence"/>
</dbReference>
<feature type="region of interest" description="Disordered" evidence="1">
    <location>
        <begin position="1"/>
        <end position="130"/>
    </location>
</feature>
<feature type="compositionally biased region" description="Basic and acidic residues" evidence="1">
    <location>
        <begin position="82"/>
        <end position="106"/>
    </location>
</feature>
<feature type="compositionally biased region" description="Basic and acidic residues" evidence="1">
    <location>
        <begin position="211"/>
        <end position="224"/>
    </location>
</feature>
<accession>A0A1D3D2U6</accession>
<proteinExistence type="predicted"/>
<protein>
    <submittedName>
        <fullName evidence="2">Uncharacterized protein</fullName>
    </submittedName>
</protein>
<keyword evidence="3" id="KW-1185">Reference proteome</keyword>
<feature type="compositionally biased region" description="Polar residues" evidence="1">
    <location>
        <begin position="1"/>
        <end position="17"/>
    </location>
</feature>
<reference evidence="2 3" key="1">
    <citation type="journal article" date="2016" name="BMC Genomics">
        <title>Comparative genomics reveals Cyclospora cayetanensis possesses coccidia-like metabolism and invasion components but unique surface antigens.</title>
        <authorList>
            <person name="Liu S."/>
            <person name="Wang L."/>
            <person name="Zheng H."/>
            <person name="Xu Z."/>
            <person name="Roellig D.M."/>
            <person name="Li N."/>
            <person name="Frace M.A."/>
            <person name="Tang K."/>
            <person name="Arrowood M.J."/>
            <person name="Moss D.M."/>
            <person name="Zhang L."/>
            <person name="Feng Y."/>
            <person name="Xiao L."/>
        </authorList>
    </citation>
    <scope>NUCLEOTIDE SEQUENCE [LARGE SCALE GENOMIC DNA]</scope>
    <source>
        <strain evidence="2 3">CHN_HEN01</strain>
    </source>
</reference>
<dbReference type="AlphaFoldDB" id="A0A1D3D2U6"/>
<sequence length="224" mass="22727">MQASKTGEPSEGPSTRNALARDGILRRSARPSSSCLRGFQSLLMDPEDRRPPSALDPPPPLHHSRKAPAELLSPLEASLGDSCERKSEPRGAPERLVETIASERTRGALSGGPSGKPAGDAGGDCQTIISVGGPWGPPIAAALRGRGHDADACLGGAPEACGEATKKSSEAVLTPATEAVALTAISTASAAAAWAVASASAETEGAAMSKPRLEDGLKRPEGVL</sequence>
<feature type="region of interest" description="Disordered" evidence="1">
    <location>
        <begin position="200"/>
        <end position="224"/>
    </location>
</feature>
<dbReference type="EMBL" id="JROU02000986">
    <property type="protein sequence ID" value="OEH77768.1"/>
    <property type="molecule type" value="Genomic_DNA"/>
</dbReference>
<evidence type="ECO:0000313" key="2">
    <source>
        <dbReference type="EMBL" id="OEH77768.1"/>
    </source>
</evidence>
<evidence type="ECO:0000256" key="1">
    <source>
        <dbReference type="SAM" id="MobiDB-lite"/>
    </source>
</evidence>
<comment type="caution">
    <text evidence="2">The sequence shown here is derived from an EMBL/GenBank/DDBJ whole genome shotgun (WGS) entry which is preliminary data.</text>
</comment>
<name>A0A1D3D2U6_9EIME</name>
<organism evidence="2 3">
    <name type="scientific">Cyclospora cayetanensis</name>
    <dbReference type="NCBI Taxonomy" id="88456"/>
    <lineage>
        <taxon>Eukaryota</taxon>
        <taxon>Sar</taxon>
        <taxon>Alveolata</taxon>
        <taxon>Apicomplexa</taxon>
        <taxon>Conoidasida</taxon>
        <taxon>Coccidia</taxon>
        <taxon>Eucoccidiorida</taxon>
        <taxon>Eimeriorina</taxon>
        <taxon>Eimeriidae</taxon>
        <taxon>Cyclospora</taxon>
    </lineage>
</organism>